<gene>
    <name evidence="2" type="ORF">D8780_12005</name>
</gene>
<proteinExistence type="predicted"/>
<keyword evidence="3" id="KW-1185">Reference proteome</keyword>
<feature type="compositionally biased region" description="Low complexity" evidence="1">
    <location>
        <begin position="54"/>
        <end position="64"/>
    </location>
</feature>
<dbReference type="Proteomes" id="UP000281094">
    <property type="component" value="Unassembled WGS sequence"/>
</dbReference>
<comment type="caution">
    <text evidence="2">The sequence shown here is derived from an EMBL/GenBank/DDBJ whole genome shotgun (WGS) entry which is preliminary data.</text>
</comment>
<name>A0A3L7JEF1_9HYPH</name>
<feature type="compositionally biased region" description="Polar residues" evidence="1">
    <location>
        <begin position="1"/>
        <end position="11"/>
    </location>
</feature>
<accession>A0A3L7JEF1</accession>
<organism evidence="2 3">
    <name type="scientific">Notoacmeibacter ruber</name>
    <dbReference type="NCBI Taxonomy" id="2670375"/>
    <lineage>
        <taxon>Bacteria</taxon>
        <taxon>Pseudomonadati</taxon>
        <taxon>Pseudomonadota</taxon>
        <taxon>Alphaproteobacteria</taxon>
        <taxon>Hyphomicrobiales</taxon>
        <taxon>Notoacmeibacteraceae</taxon>
        <taxon>Notoacmeibacter</taxon>
    </lineage>
</organism>
<evidence type="ECO:0000256" key="1">
    <source>
        <dbReference type="SAM" id="MobiDB-lite"/>
    </source>
</evidence>
<sequence length="437" mass="44823">MTRFPSRSNAQIAFADEEGFEPFGAAPTTTSFEPLGTDLPVSAEKPAAGPDAPTPGLDLGLTDTLDAESGTFQDSGLDGLDPSVESGDLADPFSENGLNGLPDLPSIGADGTDDPFGAPEDSELGALPDLPTLDDGADPFSSAGLQEPGLNELPDLSAFGAGSGEASEDPFGEPGSAELPELPSFGEESDPFAAAGETPTADPFGAAENGELPPLPAGGDFGEEELETAPSPDDALMPLPIIDEAESGEASPEAEWNEEDVPSLGAAASLDTLQDAAETATSAIGSELETDAELGFDPVGEAASASSLAGPDAITALADQLVGQLEQSVNEMRQTLLDEVSDSVATILGPLVSRLAMERAVEAFGEDIAASLIDNRSNAIFQAEVPQDLLSPVRAMIEERGLPVEAKAGRHNALLLHLDTTTRAISLPRLQDFCDTL</sequence>
<dbReference type="EMBL" id="RCWN01000001">
    <property type="protein sequence ID" value="RLQ88834.1"/>
    <property type="molecule type" value="Genomic_DNA"/>
</dbReference>
<dbReference type="AlphaFoldDB" id="A0A3L7JEF1"/>
<evidence type="ECO:0000313" key="3">
    <source>
        <dbReference type="Proteomes" id="UP000281094"/>
    </source>
</evidence>
<dbReference type="RefSeq" id="WP_121645802.1">
    <property type="nucleotide sequence ID" value="NZ_RCWN01000001.1"/>
</dbReference>
<protein>
    <submittedName>
        <fullName evidence="2">Uncharacterized protein</fullName>
    </submittedName>
</protein>
<feature type="region of interest" description="Disordered" evidence="1">
    <location>
        <begin position="1"/>
        <end position="238"/>
    </location>
</feature>
<reference evidence="2 3" key="1">
    <citation type="submission" date="2018-10" db="EMBL/GenBank/DDBJ databases">
        <title>Notoacmeibacter sp. M2BS9Y-3-1, whole genome shotgun sequence.</title>
        <authorList>
            <person name="Tuo L."/>
        </authorList>
    </citation>
    <scope>NUCLEOTIDE SEQUENCE [LARGE SCALE GENOMIC DNA]</scope>
    <source>
        <strain evidence="2 3">M2BS9Y-3-1</strain>
    </source>
</reference>
<evidence type="ECO:0000313" key="2">
    <source>
        <dbReference type="EMBL" id="RLQ88834.1"/>
    </source>
</evidence>